<dbReference type="PANTHER" id="PTHR46673:SF1">
    <property type="entry name" value="4F2 CELL-SURFACE ANTIGEN HEAVY CHAIN"/>
    <property type="match status" value="1"/>
</dbReference>
<proteinExistence type="predicted"/>
<comment type="caution">
    <text evidence="4">The sequence shown here is derived from an EMBL/GenBank/DDBJ whole genome shotgun (WGS) entry which is preliminary data.</text>
</comment>
<reference evidence="4 5" key="1">
    <citation type="journal article" date="2021" name="Elife">
        <title>Chloroplast acquisition without the gene transfer in kleptoplastic sea slugs, Plakobranchus ocellatus.</title>
        <authorList>
            <person name="Maeda T."/>
            <person name="Takahashi S."/>
            <person name="Yoshida T."/>
            <person name="Shimamura S."/>
            <person name="Takaki Y."/>
            <person name="Nagai Y."/>
            <person name="Toyoda A."/>
            <person name="Suzuki Y."/>
            <person name="Arimoto A."/>
            <person name="Ishii H."/>
            <person name="Satoh N."/>
            <person name="Nishiyama T."/>
            <person name="Hasebe M."/>
            <person name="Maruyama T."/>
            <person name="Minagawa J."/>
            <person name="Obokata J."/>
            <person name="Shigenobu S."/>
        </authorList>
    </citation>
    <scope>NUCLEOTIDE SEQUENCE [LARGE SCALE GENOMIC DNA]</scope>
</reference>
<name>A0AAV4GMG1_9GAST</name>
<dbReference type="InterPro" id="IPR042280">
    <property type="entry name" value="SLC3A2"/>
</dbReference>
<protein>
    <submittedName>
        <fullName evidence="4">Neutral and basic amino acid transport protein rBAT</fullName>
    </submittedName>
</protein>
<dbReference type="InterPro" id="IPR045857">
    <property type="entry name" value="O16G_dom_2"/>
</dbReference>
<dbReference type="SMART" id="SM00642">
    <property type="entry name" value="Aamy"/>
    <property type="match status" value="1"/>
</dbReference>
<keyword evidence="5" id="KW-1185">Reference proteome</keyword>
<keyword evidence="2" id="KW-1133">Transmembrane helix</keyword>
<dbReference type="EMBL" id="BMAT01005067">
    <property type="protein sequence ID" value="GFR86967.1"/>
    <property type="molecule type" value="Genomic_DNA"/>
</dbReference>
<organism evidence="4 5">
    <name type="scientific">Elysia marginata</name>
    <dbReference type="NCBI Taxonomy" id="1093978"/>
    <lineage>
        <taxon>Eukaryota</taxon>
        <taxon>Metazoa</taxon>
        <taxon>Spiralia</taxon>
        <taxon>Lophotrochozoa</taxon>
        <taxon>Mollusca</taxon>
        <taxon>Gastropoda</taxon>
        <taxon>Heterobranchia</taxon>
        <taxon>Euthyneura</taxon>
        <taxon>Panpulmonata</taxon>
        <taxon>Sacoglossa</taxon>
        <taxon>Placobranchoidea</taxon>
        <taxon>Plakobranchidae</taxon>
        <taxon>Elysia</taxon>
    </lineage>
</organism>
<dbReference type="PANTHER" id="PTHR46673">
    <property type="entry name" value="4F2 CELL-SURFACE ANTIGEN HEAVY CHAIN"/>
    <property type="match status" value="1"/>
</dbReference>
<dbReference type="GO" id="GO:0005975">
    <property type="term" value="P:carbohydrate metabolic process"/>
    <property type="evidence" value="ECO:0007669"/>
    <property type="project" value="InterPro"/>
</dbReference>
<dbReference type="InterPro" id="IPR006047">
    <property type="entry name" value="GH13_cat_dom"/>
</dbReference>
<dbReference type="Gene3D" id="3.90.400.10">
    <property type="entry name" value="Oligo-1,6-glucosidase, Domain 2"/>
    <property type="match status" value="1"/>
</dbReference>
<sequence length="653" mass="74062">MTNHEEGKPNGAENDNNKSELEDTTAVDIDLPDESKTQLINGGAGEDHPEKFKTAIVDPGASSDGEASFNGLGKDEVLQYANDPFWVKLRWIMFILVWIGWLAMLVTAIAIIVLAPRCPHRPDLKWYHTDNVYQAYAKSFKDSGDDGIGDFKGLKDKMDYITDDLKTNALWLSAVYKADKDSSGMGVVDHKAIDPEFVKDTDEFRSWVKKQRKEGKKVILDLIPNQTSKKHLWFEKSVNQEGDYKDYYVWADGDKTKAPNNWKMVDSNDSAWTYDATRKGWYLHQFSTDYPDLNLNNPKVVEEIKDIMKYWFDAGVSGFNVRQVEYLVENPDLTDEHDDHRHQTLNYNGTLTFLEELRKVAEDYSDKPGRERVLYATVHHANGAQIKSYWGTEGNERLHIVAPYMGQLGDSACDAKCVKEMVEKVISEETEEEQWLGLQVGDQDMSRITSRLAEQDPVNYGHRLVNAHALQLLLPGTPLVYYGDEFGQRNGNGTAPGKFHSPMQWDNSENAGFTKKGVNPYIELSPTYETDNAGVGQVIFKDMTPFVAYQTLTELRKEESFQFGKTKLCTVGDNVLMFSRHADRFPYFITLVNMGASEVTVSPSDLKCLDTKDEAKVSFHSRDEKVDETLDMEDQSVHLAAFDVVVLKYAAED</sequence>
<dbReference type="GO" id="GO:0016323">
    <property type="term" value="C:basolateral plasma membrane"/>
    <property type="evidence" value="ECO:0007669"/>
    <property type="project" value="TreeGrafter"/>
</dbReference>
<gene>
    <name evidence="4" type="ORF">ElyMa_002480500</name>
</gene>
<dbReference type="Pfam" id="PF16028">
    <property type="entry name" value="SLC3A2_N"/>
    <property type="match status" value="1"/>
</dbReference>
<keyword evidence="2" id="KW-0812">Transmembrane</keyword>
<dbReference type="GO" id="GO:0015190">
    <property type="term" value="F:L-leucine transmembrane transporter activity"/>
    <property type="evidence" value="ECO:0007669"/>
    <property type="project" value="TreeGrafter"/>
</dbReference>
<dbReference type="SUPFAM" id="SSF51445">
    <property type="entry name" value="(Trans)glycosidases"/>
    <property type="match status" value="1"/>
</dbReference>
<keyword evidence="2" id="KW-0472">Membrane</keyword>
<dbReference type="GO" id="GO:1904273">
    <property type="term" value="P:L-alanine import across plasma membrane"/>
    <property type="evidence" value="ECO:0007669"/>
    <property type="project" value="TreeGrafter"/>
</dbReference>
<dbReference type="GO" id="GO:1903801">
    <property type="term" value="P:L-leucine import across plasma membrane"/>
    <property type="evidence" value="ECO:0007669"/>
    <property type="project" value="TreeGrafter"/>
</dbReference>
<evidence type="ECO:0000256" key="2">
    <source>
        <dbReference type="SAM" id="Phobius"/>
    </source>
</evidence>
<dbReference type="GO" id="GO:0015823">
    <property type="term" value="P:phenylalanine transport"/>
    <property type="evidence" value="ECO:0007669"/>
    <property type="project" value="TreeGrafter"/>
</dbReference>
<feature type="transmembrane region" description="Helical" evidence="2">
    <location>
        <begin position="91"/>
        <end position="115"/>
    </location>
</feature>
<dbReference type="Pfam" id="PF00128">
    <property type="entry name" value="Alpha-amylase"/>
    <property type="match status" value="1"/>
</dbReference>
<feature type="domain" description="Glycosyl hydrolase family 13 catalytic" evidence="3">
    <location>
        <begin position="134"/>
        <end position="522"/>
    </location>
</feature>
<dbReference type="InterPro" id="IPR031984">
    <property type="entry name" value="SLC3A2_N"/>
</dbReference>
<dbReference type="AlphaFoldDB" id="A0AAV4GMG1"/>
<accession>A0AAV4GMG1</accession>
<dbReference type="GO" id="GO:0015180">
    <property type="term" value="F:L-alanine transmembrane transporter activity"/>
    <property type="evidence" value="ECO:0007669"/>
    <property type="project" value="TreeGrafter"/>
</dbReference>
<dbReference type="GO" id="GO:0016324">
    <property type="term" value="C:apical plasma membrane"/>
    <property type="evidence" value="ECO:0007669"/>
    <property type="project" value="TreeGrafter"/>
</dbReference>
<dbReference type="GO" id="GO:0015173">
    <property type="term" value="F:aromatic amino acid transmembrane transporter activity"/>
    <property type="evidence" value="ECO:0007669"/>
    <property type="project" value="TreeGrafter"/>
</dbReference>
<evidence type="ECO:0000256" key="1">
    <source>
        <dbReference type="SAM" id="MobiDB-lite"/>
    </source>
</evidence>
<evidence type="ECO:0000259" key="3">
    <source>
        <dbReference type="SMART" id="SM00642"/>
    </source>
</evidence>
<dbReference type="Gene3D" id="3.20.20.80">
    <property type="entry name" value="Glycosidases"/>
    <property type="match status" value="2"/>
</dbReference>
<evidence type="ECO:0000313" key="4">
    <source>
        <dbReference type="EMBL" id="GFR86967.1"/>
    </source>
</evidence>
<evidence type="ECO:0000313" key="5">
    <source>
        <dbReference type="Proteomes" id="UP000762676"/>
    </source>
</evidence>
<feature type="region of interest" description="Disordered" evidence="1">
    <location>
        <begin position="1"/>
        <end position="50"/>
    </location>
</feature>
<dbReference type="InterPro" id="IPR017853">
    <property type="entry name" value="GH"/>
</dbReference>
<dbReference type="Proteomes" id="UP000762676">
    <property type="component" value="Unassembled WGS sequence"/>
</dbReference>